<comment type="caution">
    <text evidence="3">The sequence shown here is derived from an EMBL/GenBank/DDBJ whole genome shotgun (WGS) entry which is preliminary data.</text>
</comment>
<evidence type="ECO:0000313" key="3">
    <source>
        <dbReference type="EMBL" id="MDQ1031272.1"/>
    </source>
</evidence>
<reference evidence="3 4" key="1">
    <citation type="submission" date="2023-07" db="EMBL/GenBank/DDBJ databases">
        <title>Comparative genomics of wheat-associated soil bacteria to identify genetic determinants of phenazine resistance.</title>
        <authorList>
            <person name="Mouncey N."/>
        </authorList>
    </citation>
    <scope>NUCLEOTIDE SEQUENCE [LARGE SCALE GENOMIC DNA]</scope>
    <source>
        <strain evidence="3 4">V2I4</strain>
    </source>
</reference>
<accession>A0ABU0T6J2</accession>
<dbReference type="InterPro" id="IPR006827">
    <property type="entry name" value="Lant_deHydtase_N"/>
</dbReference>
<sequence>MSTRPTPFGLFAGVGLLKWAAATDLALAASPPHTRTRPDMAWLLDLVARAERDPAIRAGLRYITHSTVTMHGTRALLPDGPHAGTSIRATKAVRCVLEAARAPTTPAQLANEVLRIPGATPENAAHLVDELCAQGFLLSELHPPLTGGDPASHVRACLAEIPAGQKTACELEALTKELACWDRLALTERAAHWPTLLQRMEQIHPASSDPGRAGKSLLQADMALALQGTGLHATVGAEAAATAELLLRLSPRPTSTQALESYRRAFENRYGPERQVRLLELLDPSTGLGTPYGRITNGGETLGHQERNRLLLTLALQANRDHQTVVELDDEQIACLTTSDPAPENCPLSLDLSLFLTTSSPAALDAGDFQLIVGPNLGAPAAGRGLGRFVELLGPSARAALEEVVQAEQELLPDTVMAELVYAPERARAANVAIRPAIRSHEIVIGSWPGVPTESVVPLQELMVGVRSGRFVVSWPAGGAEVVGLQGHMLNSGMAPVAARFLLDAATDGRCQFMPFSWGPAAGLPFLPRIQRGRSVLSLAQWRLGPVGELGPDFSDRFAGALSTWRMEWGVPRDVYLAVGDNRLLLDLMSPQDVELLREELKGVPSGGSAVVQEALPGPHDAWLPGATGDYLCEIVVPLVQRLTRREAITPASPRPPVEVVEPPSRLRPPGSDWLYLKLYCSLWQQDEVIAGPLQAFGEFATGSGLSDGWYFVRYADPEPHLRIRLHGEPSALIGPLLEQVCLWADDLSAGGMCTKFSFETYEREVERYGGEAGMRAAEAIFTADSPVVGEMLQASKEGLITASMVDLAVISIDDLLDCFGVDPEERARFSYGPFPPCSREGGNAYRERKRALRQVLGCPGAWDAETTRLLRARRLALRPALDLLDSLHSNNLLQCSRTMLHRHYVHLHANRLLGTDRNQERLVLELLRRTRAGLSRAPVEQ</sequence>
<dbReference type="Pfam" id="PF14028">
    <property type="entry name" value="Lant_dehydr_C"/>
    <property type="match status" value="1"/>
</dbReference>
<gene>
    <name evidence="3" type="ORF">QF035_008854</name>
</gene>
<dbReference type="NCBIfam" id="TIGR03891">
    <property type="entry name" value="thiopep_ocin"/>
    <property type="match status" value="1"/>
</dbReference>
<name>A0ABU0T6J2_9ACTN</name>
<dbReference type="InterPro" id="IPR023809">
    <property type="entry name" value="Thiopep_bacteriocin_synth_dom"/>
</dbReference>
<proteinExistence type="predicted"/>
<protein>
    <submittedName>
        <fullName evidence="3">Thiopeptide-type bacteriocin biosynthesis protein</fullName>
    </submittedName>
</protein>
<dbReference type="Proteomes" id="UP001230328">
    <property type="component" value="Unassembled WGS sequence"/>
</dbReference>
<keyword evidence="4" id="KW-1185">Reference proteome</keyword>
<feature type="domain" description="Thiopeptide-type bacteriocin biosynthesis" evidence="2">
    <location>
        <begin position="674"/>
        <end position="931"/>
    </location>
</feature>
<evidence type="ECO:0000259" key="2">
    <source>
        <dbReference type="Pfam" id="PF14028"/>
    </source>
</evidence>
<organism evidence="3 4">
    <name type="scientific">Streptomyces umbrinus</name>
    <dbReference type="NCBI Taxonomy" id="67370"/>
    <lineage>
        <taxon>Bacteria</taxon>
        <taxon>Bacillati</taxon>
        <taxon>Actinomycetota</taxon>
        <taxon>Actinomycetes</taxon>
        <taxon>Kitasatosporales</taxon>
        <taxon>Streptomycetaceae</taxon>
        <taxon>Streptomyces</taxon>
        <taxon>Streptomyces phaeochromogenes group</taxon>
    </lineage>
</organism>
<evidence type="ECO:0000259" key="1">
    <source>
        <dbReference type="Pfam" id="PF04738"/>
    </source>
</evidence>
<dbReference type="EMBL" id="JAUSZI010000002">
    <property type="protein sequence ID" value="MDQ1031272.1"/>
    <property type="molecule type" value="Genomic_DNA"/>
</dbReference>
<evidence type="ECO:0000313" key="4">
    <source>
        <dbReference type="Proteomes" id="UP001230328"/>
    </source>
</evidence>
<feature type="domain" description="Lantibiotic dehydratase N-terminal" evidence="1">
    <location>
        <begin position="1"/>
        <end position="597"/>
    </location>
</feature>
<dbReference type="Pfam" id="PF04738">
    <property type="entry name" value="Lant_dehydr_N"/>
    <property type="match status" value="1"/>
</dbReference>